<keyword evidence="1" id="KW-1133">Transmembrane helix</keyword>
<dbReference type="AlphaFoldDB" id="A0A9X1T213"/>
<dbReference type="EMBL" id="JAJOMB010000015">
    <property type="protein sequence ID" value="MCD5314143.1"/>
    <property type="molecule type" value="Genomic_DNA"/>
</dbReference>
<feature type="transmembrane region" description="Helical" evidence="1">
    <location>
        <begin position="6"/>
        <end position="25"/>
    </location>
</feature>
<organism evidence="2 3">
    <name type="scientific">Kineosporia babensis</name>
    <dbReference type="NCBI Taxonomy" id="499548"/>
    <lineage>
        <taxon>Bacteria</taxon>
        <taxon>Bacillati</taxon>
        <taxon>Actinomycetota</taxon>
        <taxon>Actinomycetes</taxon>
        <taxon>Kineosporiales</taxon>
        <taxon>Kineosporiaceae</taxon>
        <taxon>Kineosporia</taxon>
    </lineage>
</organism>
<protein>
    <submittedName>
        <fullName evidence="2">Uncharacterized protein</fullName>
    </submittedName>
</protein>
<keyword evidence="1" id="KW-0812">Transmembrane</keyword>
<evidence type="ECO:0000256" key="1">
    <source>
        <dbReference type="SAM" id="Phobius"/>
    </source>
</evidence>
<sequence length="66" mass="7116">MEFALLIVLAVAAIVVMILVLRIVIAAYQQSRRGEVPTEQQRTQIMVLGGIGLALALLSLLVPALF</sequence>
<proteinExistence type="predicted"/>
<dbReference type="RefSeq" id="WP_231446421.1">
    <property type="nucleotide sequence ID" value="NZ_JAJOMB010000015.1"/>
</dbReference>
<feature type="transmembrane region" description="Helical" evidence="1">
    <location>
        <begin position="45"/>
        <end position="65"/>
    </location>
</feature>
<comment type="caution">
    <text evidence="2">The sequence shown here is derived from an EMBL/GenBank/DDBJ whole genome shotgun (WGS) entry which is preliminary data.</text>
</comment>
<keyword evidence="3" id="KW-1185">Reference proteome</keyword>
<evidence type="ECO:0000313" key="3">
    <source>
        <dbReference type="Proteomes" id="UP001138997"/>
    </source>
</evidence>
<evidence type="ECO:0000313" key="2">
    <source>
        <dbReference type="EMBL" id="MCD5314143.1"/>
    </source>
</evidence>
<reference evidence="2" key="1">
    <citation type="submission" date="2021-11" db="EMBL/GenBank/DDBJ databases">
        <title>Streptomyces corallinus and Kineosporia corallina sp. nov., two new coral-derived marine actinobacteria.</title>
        <authorList>
            <person name="Buangrab K."/>
            <person name="Sutthacheep M."/>
            <person name="Yeemin T."/>
            <person name="Harunari E."/>
            <person name="Igarashi Y."/>
            <person name="Sripreechasak P."/>
            <person name="Kanchanasin P."/>
            <person name="Tanasupawat S."/>
            <person name="Phongsopitanun W."/>
        </authorList>
    </citation>
    <scope>NUCLEOTIDE SEQUENCE</scope>
    <source>
        <strain evidence="2">JCM 31032</strain>
    </source>
</reference>
<name>A0A9X1T213_9ACTN</name>
<accession>A0A9X1T213</accession>
<gene>
    <name evidence="2" type="ORF">LR394_24850</name>
</gene>
<dbReference type="Proteomes" id="UP001138997">
    <property type="component" value="Unassembled WGS sequence"/>
</dbReference>
<keyword evidence="1" id="KW-0472">Membrane</keyword>